<dbReference type="InterPro" id="IPR018247">
    <property type="entry name" value="EF_Hand_1_Ca_BS"/>
</dbReference>
<dbReference type="InterPro" id="IPR012910">
    <property type="entry name" value="Plug_dom"/>
</dbReference>
<feature type="domain" description="TonB-dependent receptor plug" evidence="3">
    <location>
        <begin position="212"/>
        <end position="314"/>
    </location>
</feature>
<dbReference type="Pfam" id="PF13715">
    <property type="entry name" value="CarbopepD_reg_2"/>
    <property type="match status" value="1"/>
</dbReference>
<dbReference type="Proteomes" id="UP001172083">
    <property type="component" value="Unassembled WGS sequence"/>
</dbReference>
<comment type="caution">
    <text evidence="4">The sequence shown here is derived from an EMBL/GenBank/DDBJ whole genome shotgun (WGS) entry which is preliminary data.</text>
</comment>
<evidence type="ECO:0000256" key="2">
    <source>
        <dbReference type="PROSITE-ProRule" id="PRU01360"/>
    </source>
</evidence>
<accession>A0ABT8L7L6</accession>
<dbReference type="InterPro" id="IPR023996">
    <property type="entry name" value="TonB-dep_OMP_SusC/RagA"/>
</dbReference>
<evidence type="ECO:0000313" key="4">
    <source>
        <dbReference type="EMBL" id="MDN5213745.1"/>
    </source>
</evidence>
<evidence type="ECO:0000259" key="3">
    <source>
        <dbReference type="Pfam" id="PF07715"/>
    </source>
</evidence>
<keyword evidence="5" id="KW-1185">Reference proteome</keyword>
<dbReference type="SUPFAM" id="SSF49464">
    <property type="entry name" value="Carboxypeptidase regulatory domain-like"/>
    <property type="match status" value="1"/>
</dbReference>
<dbReference type="SUPFAM" id="SSF56935">
    <property type="entry name" value="Porins"/>
    <property type="match status" value="1"/>
</dbReference>
<dbReference type="InterPro" id="IPR008969">
    <property type="entry name" value="CarboxyPept-like_regulatory"/>
</dbReference>
<gene>
    <name evidence="4" type="ORF">QQ020_16855</name>
</gene>
<dbReference type="NCBIfam" id="TIGR04057">
    <property type="entry name" value="SusC_RagA_signa"/>
    <property type="match status" value="1"/>
</dbReference>
<name>A0ABT8L7L6_9BACT</name>
<keyword evidence="2" id="KW-0813">Transport</keyword>
<dbReference type="Pfam" id="PF07715">
    <property type="entry name" value="Plug"/>
    <property type="match status" value="1"/>
</dbReference>
<dbReference type="EMBL" id="JAUJEB010000003">
    <property type="protein sequence ID" value="MDN5213745.1"/>
    <property type="molecule type" value="Genomic_DNA"/>
</dbReference>
<dbReference type="PANTHER" id="PTHR30069">
    <property type="entry name" value="TONB-DEPENDENT OUTER MEMBRANE RECEPTOR"/>
    <property type="match status" value="1"/>
</dbReference>
<sequence>MKISLIAIIINGMLFSFVLAGGVDAQNTLKNTRLNITLKNESILRTLRKIKDKTEFDFSYDKKVLTSKQTINFSKKDVSLAEVLIEISKQTNLRFRRVNQSIDVSFADEPVYDGPEFVLAVEISGKVSDEGGEGLPGVNILVKGTTIGTVTDAVGNYTLAVPEDATTLVFTYVGYLAEEVEINGRSQINISLAPDISTLSEIVVVGFQTLKKENVAGSVSQVKSDQLTINTVPTVSGALVGKIAGVTQRQSDGRPGAGANIRIRNFTGSPLFIIDGVQKDEGQFNNLDVNDIETISVLKDAEAAVYGVRGANGVVIVTTKSGKDIDGVQFNARYYTGKQEWTKFPKFADAPNYVQALVEDEVNRTGTTTWDKAEYDKWQAGTERGYQSFDWSSFIDPAPINYYHIDAQGGSKRINFYTGLSFIDQEGTLADFEFERINLQFNTDVKLTDNLTLSTRVNARQESRLNPGLPWGDDLLYPLWALSRNVPTQRPFANDNPGFLADNGSRTFLNFAYLTYDNSGNHTNIWKVFQGNTSLEYKMPESSFLRGLKAKVTASYYNAQNAQNSHEFTFDTFTYREATDTYERTGGNDNDWRDERTEFISEINLQTQLSYNNIFGDHEVAAVLATETYDRKVETRWLVIDPPSNFLFLYPTNAEFRLSNHNITETATQGYSGRINYSYKGKYIAQIVGRRDGSYLFPKEGRWGFFPSYSLAYRISEEDFFKGSFMGNIVSDLKIRVSSGKLGSDDLRDFGYNDFDYLSGYNFGQNGSFIGTFRNREVPFTVIRDRGVPVRTISWIVATTQNVGIDFGLLDNKVTGTFDVFKRTRNDLPARRNDVVIPVEVGLDVPLENLESDQTSGFDMSLNYATSISDLQLNIGGVLTYGRTKVIDRYNPRFGNSWEAYRFGDEGRWKDRWWGFEAIGQFQTQEEIDNYPIELDGNGNQSLLPGDIIYRDINGDNKIDELDMRPLGFGTGDPNLGNGNPNFSYGLTTQATWKGFDLVMVFQGASGYTTYLSGDHGRPLISSFGFGNGNIAEHLLDRWHREDPFNPESAWIPGKYPATRVNGHNSNNRPSTFWMKRARYLRLRNLEVGYSLPQSIIEKVGIRKARIFANGTNLFTITNVEVRDPEVTDSEGASGVGQTYPQTKIMNLGIDLSF</sequence>
<dbReference type="InterPro" id="IPR023997">
    <property type="entry name" value="TonB-dep_OMP_SusC/RagA_CS"/>
</dbReference>
<keyword evidence="2" id="KW-0472">Membrane</keyword>
<dbReference type="Gene3D" id="2.60.40.1120">
    <property type="entry name" value="Carboxypeptidase-like, regulatory domain"/>
    <property type="match status" value="1"/>
</dbReference>
<organism evidence="4 5">
    <name type="scientific">Agaribacillus aureus</name>
    <dbReference type="NCBI Taxonomy" id="3051825"/>
    <lineage>
        <taxon>Bacteria</taxon>
        <taxon>Pseudomonadati</taxon>
        <taxon>Bacteroidota</taxon>
        <taxon>Cytophagia</taxon>
        <taxon>Cytophagales</taxon>
        <taxon>Splendidivirgaceae</taxon>
        <taxon>Agaribacillus</taxon>
    </lineage>
</organism>
<dbReference type="PROSITE" id="PS00018">
    <property type="entry name" value="EF_HAND_1"/>
    <property type="match status" value="1"/>
</dbReference>
<dbReference type="PROSITE" id="PS52016">
    <property type="entry name" value="TONB_DEPENDENT_REC_3"/>
    <property type="match status" value="1"/>
</dbReference>
<dbReference type="PANTHER" id="PTHR30069:SF29">
    <property type="entry name" value="HEMOGLOBIN AND HEMOGLOBIN-HAPTOGLOBIN-BINDING PROTEIN 1-RELATED"/>
    <property type="match status" value="1"/>
</dbReference>
<proteinExistence type="inferred from homology"/>
<dbReference type="RefSeq" id="WP_346759083.1">
    <property type="nucleotide sequence ID" value="NZ_JAUJEB010000003.1"/>
</dbReference>
<dbReference type="InterPro" id="IPR039426">
    <property type="entry name" value="TonB-dep_rcpt-like"/>
</dbReference>
<dbReference type="Gene3D" id="2.170.130.10">
    <property type="entry name" value="TonB-dependent receptor, plug domain"/>
    <property type="match status" value="1"/>
</dbReference>
<evidence type="ECO:0000256" key="1">
    <source>
        <dbReference type="ARBA" id="ARBA00022729"/>
    </source>
</evidence>
<protein>
    <submittedName>
        <fullName evidence="4">TonB-dependent receptor</fullName>
    </submittedName>
</protein>
<reference evidence="4" key="1">
    <citation type="submission" date="2023-06" db="EMBL/GenBank/DDBJ databases">
        <title>Genomic of Agaribacillus aureum.</title>
        <authorList>
            <person name="Wang G."/>
        </authorList>
    </citation>
    <scope>NUCLEOTIDE SEQUENCE</scope>
    <source>
        <strain evidence="4">BMA12</strain>
    </source>
</reference>
<comment type="similarity">
    <text evidence="2">Belongs to the TonB-dependent receptor family.</text>
</comment>
<keyword evidence="2" id="KW-0998">Cell outer membrane</keyword>
<evidence type="ECO:0000313" key="5">
    <source>
        <dbReference type="Proteomes" id="UP001172083"/>
    </source>
</evidence>
<keyword evidence="1" id="KW-0732">Signal</keyword>
<keyword evidence="2" id="KW-1134">Transmembrane beta strand</keyword>
<dbReference type="NCBIfam" id="TIGR04056">
    <property type="entry name" value="OMP_RagA_SusC"/>
    <property type="match status" value="1"/>
</dbReference>
<comment type="subcellular location">
    <subcellularLocation>
        <location evidence="2">Cell outer membrane</location>
        <topology evidence="2">Multi-pass membrane protein</topology>
    </subcellularLocation>
</comment>
<keyword evidence="2" id="KW-0812">Transmembrane</keyword>
<dbReference type="InterPro" id="IPR037066">
    <property type="entry name" value="Plug_dom_sf"/>
</dbReference>
<keyword evidence="4" id="KW-0675">Receptor</keyword>